<reference evidence="1 2" key="1">
    <citation type="submission" date="2019-03" db="EMBL/GenBank/DDBJ databases">
        <title>Genomic Encyclopedia of Type Strains, Phase III (KMG-III): the genomes of soil and plant-associated and newly described type strains.</title>
        <authorList>
            <person name="Whitman W."/>
        </authorList>
    </citation>
    <scope>NUCLEOTIDE SEQUENCE [LARGE SCALE GENOMIC DNA]</scope>
    <source>
        <strain evidence="1 2">CGMCC 1.12801</strain>
    </source>
</reference>
<name>A0A4R7CUE2_9SPHI</name>
<dbReference type="Proteomes" id="UP000294752">
    <property type="component" value="Unassembled WGS sequence"/>
</dbReference>
<accession>A0A4R7CUE2</accession>
<evidence type="ECO:0000313" key="1">
    <source>
        <dbReference type="EMBL" id="TDS11740.1"/>
    </source>
</evidence>
<gene>
    <name evidence="1" type="ORF">B0I21_10781</name>
</gene>
<keyword evidence="2" id="KW-1185">Reference proteome</keyword>
<protein>
    <submittedName>
        <fullName evidence="1">Uncharacterized protein</fullName>
    </submittedName>
</protein>
<proteinExistence type="predicted"/>
<comment type="caution">
    <text evidence="1">The sequence shown here is derived from an EMBL/GenBank/DDBJ whole genome shotgun (WGS) entry which is preliminary data.</text>
</comment>
<dbReference type="OrthoDB" id="9851683at2"/>
<evidence type="ECO:0000313" key="2">
    <source>
        <dbReference type="Proteomes" id="UP000294752"/>
    </source>
</evidence>
<dbReference type="RefSeq" id="WP_133641201.1">
    <property type="nucleotide sequence ID" value="NZ_SNZV01000007.1"/>
</dbReference>
<dbReference type="AlphaFoldDB" id="A0A4R7CUE2"/>
<dbReference type="EMBL" id="SNZV01000007">
    <property type="protein sequence ID" value="TDS11740.1"/>
    <property type="molecule type" value="Genomic_DNA"/>
</dbReference>
<organism evidence="1 2">
    <name type="scientific">Sphingobacterium paludis</name>
    <dbReference type="NCBI Taxonomy" id="1476465"/>
    <lineage>
        <taxon>Bacteria</taxon>
        <taxon>Pseudomonadati</taxon>
        <taxon>Bacteroidota</taxon>
        <taxon>Sphingobacteriia</taxon>
        <taxon>Sphingobacteriales</taxon>
        <taxon>Sphingobacteriaceae</taxon>
        <taxon>Sphingobacterium</taxon>
    </lineage>
</organism>
<sequence length="83" mass="9560">MKENLQMTISGKDGTQSWYSVEVAKSTGFISVLLNGFNGFRAKFHVTKRRGTFEVVALDKHIDIKEHKELYKKLQIIGKRFLT</sequence>